<comment type="catalytic activity">
    <reaction evidence="12">
        <text>(2R)-2-methylbutanoyl-CoA + oxidized [electron-transfer flavoprotein] + H(+) = ethylacryloyl-CoA + reduced [electron-transfer flavoprotein]</text>
        <dbReference type="Rhea" id="RHEA:65296"/>
        <dbReference type="Rhea" id="RHEA-COMP:10685"/>
        <dbReference type="Rhea" id="RHEA-COMP:10686"/>
        <dbReference type="ChEBI" id="CHEBI:15378"/>
        <dbReference type="ChEBI" id="CHEBI:57692"/>
        <dbReference type="ChEBI" id="CHEBI:58307"/>
        <dbReference type="ChEBI" id="CHEBI:156439"/>
        <dbReference type="ChEBI" id="CHEBI:156440"/>
    </reaction>
    <physiologicalReaction direction="left-to-right" evidence="12">
        <dbReference type="Rhea" id="RHEA:65297"/>
    </physiologicalReaction>
</comment>
<evidence type="ECO:0000313" key="18">
    <source>
        <dbReference type="Proteomes" id="UP001162162"/>
    </source>
</evidence>
<evidence type="ECO:0000256" key="14">
    <source>
        <dbReference type="ARBA" id="ARBA00049552"/>
    </source>
</evidence>
<dbReference type="InterPro" id="IPR009100">
    <property type="entry name" value="AcylCoA_DH/oxidase_NM_dom_sf"/>
</dbReference>
<dbReference type="Gene3D" id="1.10.540.10">
    <property type="entry name" value="Acyl-CoA dehydrogenase/oxidase, N-terminal domain"/>
    <property type="match status" value="1"/>
</dbReference>
<evidence type="ECO:0000256" key="5">
    <source>
        <dbReference type="ARBA" id="ARBA00022832"/>
    </source>
</evidence>
<keyword evidence="7" id="KW-0443">Lipid metabolism</keyword>
<dbReference type="PROSITE" id="PS00072">
    <property type="entry name" value="ACYL_COA_DH_1"/>
    <property type="match status" value="1"/>
</dbReference>
<evidence type="ECO:0000256" key="11">
    <source>
        <dbReference type="ARBA" id="ARBA00048307"/>
    </source>
</evidence>
<evidence type="ECO:0000256" key="6">
    <source>
        <dbReference type="ARBA" id="ARBA00023002"/>
    </source>
</evidence>
<sequence>MTYIILLKACGFSNKMNALTKEILYNLTKCTKRNICITAKCFQESVRKPATAEDDRTLNETSDLLLKPTPLTYLTEDEMAMKETVRRLAQEQITPYVRQMEEEGKFKDSLMGIEIDTDYGGAGCNFMTTILTIEEISKVDPAVAVLVDIHNTLVNAVIKKLGTKEQKEKYLPRLATDTCSSFALSETTSGTDAFSLKMTAKRMVPIIY</sequence>
<evidence type="ECO:0000256" key="3">
    <source>
        <dbReference type="ARBA" id="ARBA00022630"/>
    </source>
</evidence>
<gene>
    <name evidence="17" type="ORF">NQ318_017854</name>
</gene>
<evidence type="ECO:0000256" key="13">
    <source>
        <dbReference type="ARBA" id="ARBA00049096"/>
    </source>
</evidence>
<dbReference type="FunFam" id="1.10.540.10:FF:000012">
    <property type="entry name" value="Acyl-CoA dehydrogenase short/branched chain"/>
    <property type="match status" value="1"/>
</dbReference>
<dbReference type="PANTHER" id="PTHR43884:SF1">
    <property type="entry name" value="SHORT_BRANCHED CHAIN SPECIFIC ACYL-COA DEHYDROGENASE, MITOCHONDRIAL"/>
    <property type="match status" value="1"/>
</dbReference>
<evidence type="ECO:0000256" key="4">
    <source>
        <dbReference type="ARBA" id="ARBA00022827"/>
    </source>
</evidence>
<dbReference type="GO" id="GO:0050660">
    <property type="term" value="F:flavin adenine dinucleotide binding"/>
    <property type="evidence" value="ECO:0007669"/>
    <property type="project" value="InterPro"/>
</dbReference>
<comment type="cofactor">
    <cofactor evidence="1">
        <name>FAD</name>
        <dbReference type="ChEBI" id="CHEBI:57692"/>
    </cofactor>
</comment>
<dbReference type="AlphaFoldDB" id="A0AAV8XS36"/>
<accession>A0AAV8XS36</accession>
<dbReference type="InterPro" id="IPR013786">
    <property type="entry name" value="AcylCoA_DH/ox_N"/>
</dbReference>
<evidence type="ECO:0000313" key="17">
    <source>
        <dbReference type="EMBL" id="KAJ8941314.1"/>
    </source>
</evidence>
<dbReference type="Pfam" id="PF02771">
    <property type="entry name" value="Acyl-CoA_dh_N"/>
    <property type="match status" value="1"/>
</dbReference>
<comment type="catalytic activity">
    <reaction evidence="13">
        <text>butanoyl-CoA + oxidized [electron-transfer flavoprotein] + H(+) = (2E)-butenoyl-CoA + reduced [electron-transfer flavoprotein]</text>
        <dbReference type="Rhea" id="RHEA:24004"/>
        <dbReference type="Rhea" id="RHEA-COMP:10685"/>
        <dbReference type="Rhea" id="RHEA-COMP:10686"/>
        <dbReference type="ChEBI" id="CHEBI:15378"/>
        <dbReference type="ChEBI" id="CHEBI:57332"/>
        <dbReference type="ChEBI" id="CHEBI:57371"/>
        <dbReference type="ChEBI" id="CHEBI:57692"/>
        <dbReference type="ChEBI" id="CHEBI:58307"/>
    </reaction>
    <physiologicalReaction direction="left-to-right" evidence="13">
        <dbReference type="Rhea" id="RHEA:24005"/>
    </physiologicalReaction>
</comment>
<dbReference type="GO" id="GO:0006631">
    <property type="term" value="P:fatty acid metabolic process"/>
    <property type="evidence" value="ECO:0007669"/>
    <property type="project" value="UniProtKB-KW"/>
</dbReference>
<keyword evidence="5" id="KW-0276">Fatty acid metabolism</keyword>
<evidence type="ECO:0000256" key="15">
    <source>
        <dbReference type="ARBA" id="ARBA00051903"/>
    </source>
</evidence>
<dbReference type="GO" id="GO:0003995">
    <property type="term" value="F:acyl-CoA dehydrogenase activity"/>
    <property type="evidence" value="ECO:0007669"/>
    <property type="project" value="InterPro"/>
</dbReference>
<name>A0AAV8XS36_9CUCU</name>
<evidence type="ECO:0000259" key="16">
    <source>
        <dbReference type="Pfam" id="PF02771"/>
    </source>
</evidence>
<evidence type="ECO:0000256" key="7">
    <source>
        <dbReference type="ARBA" id="ARBA00023098"/>
    </source>
</evidence>
<dbReference type="InterPro" id="IPR046373">
    <property type="entry name" value="Acyl-CoA_Oxase/DH_mid-dom_sf"/>
</dbReference>
<proteinExistence type="predicted"/>
<comment type="catalytic activity">
    <reaction evidence="15">
        <text>2-methylpropanoyl-CoA + oxidized [electron-transfer flavoprotein] + H(+) = 2-methylpropenoyl-CoA + reduced [electron-transfer flavoprotein]</text>
        <dbReference type="Rhea" id="RHEA:44180"/>
        <dbReference type="Rhea" id="RHEA-COMP:10685"/>
        <dbReference type="Rhea" id="RHEA-COMP:10686"/>
        <dbReference type="ChEBI" id="CHEBI:15378"/>
        <dbReference type="ChEBI" id="CHEBI:57338"/>
        <dbReference type="ChEBI" id="CHEBI:57692"/>
        <dbReference type="ChEBI" id="CHEBI:58307"/>
        <dbReference type="ChEBI" id="CHEBI:62500"/>
    </reaction>
    <physiologicalReaction direction="left-to-right" evidence="15">
        <dbReference type="Rhea" id="RHEA:44181"/>
    </physiologicalReaction>
</comment>
<feature type="domain" description="Acyl-CoA dehydrogenase/oxidase N-terminal" evidence="16">
    <location>
        <begin position="75"/>
        <end position="176"/>
    </location>
</feature>
<dbReference type="EMBL" id="JAPWTK010000379">
    <property type="protein sequence ID" value="KAJ8941314.1"/>
    <property type="molecule type" value="Genomic_DNA"/>
</dbReference>
<evidence type="ECO:0000256" key="2">
    <source>
        <dbReference type="ARBA" id="ARBA00005189"/>
    </source>
</evidence>
<dbReference type="Proteomes" id="UP001162162">
    <property type="component" value="Unassembled WGS sequence"/>
</dbReference>
<evidence type="ECO:0000256" key="10">
    <source>
        <dbReference type="ARBA" id="ARBA00042821"/>
    </source>
</evidence>
<comment type="catalytic activity">
    <reaction evidence="11">
        <text>valproyl-CoA + oxidized [electron-transfer flavoprotein] + H(+) = (2E)-2-propylpent-2-enoyl-CoA + reduced [electron-transfer flavoprotein]</text>
        <dbReference type="Rhea" id="RHEA:65344"/>
        <dbReference type="Rhea" id="RHEA-COMP:10685"/>
        <dbReference type="Rhea" id="RHEA-COMP:10686"/>
        <dbReference type="ChEBI" id="CHEBI:15378"/>
        <dbReference type="ChEBI" id="CHEBI:57692"/>
        <dbReference type="ChEBI" id="CHEBI:58307"/>
        <dbReference type="ChEBI" id="CHEBI:156457"/>
        <dbReference type="ChEBI" id="CHEBI:156458"/>
    </reaction>
    <physiologicalReaction direction="left-to-right" evidence="11">
        <dbReference type="Rhea" id="RHEA:65345"/>
    </physiologicalReaction>
</comment>
<keyword evidence="3" id="KW-0285">Flavoprotein</keyword>
<comment type="catalytic activity">
    <reaction evidence="14">
        <text>(2S)-2-methylbutanoyl-CoA + oxidized [electron-transfer flavoprotein] + H(+) = (2E)-2-methylbut-2-enoyl-CoA + reduced [electron-transfer flavoprotein]</text>
        <dbReference type="Rhea" id="RHEA:48256"/>
        <dbReference type="Rhea" id="RHEA-COMP:10685"/>
        <dbReference type="Rhea" id="RHEA-COMP:10686"/>
        <dbReference type="ChEBI" id="CHEBI:15378"/>
        <dbReference type="ChEBI" id="CHEBI:57337"/>
        <dbReference type="ChEBI" id="CHEBI:57692"/>
        <dbReference type="ChEBI" id="CHEBI:58307"/>
        <dbReference type="ChEBI" id="CHEBI:88166"/>
    </reaction>
    <physiologicalReaction direction="left-to-right" evidence="14">
        <dbReference type="Rhea" id="RHEA:48257"/>
    </physiologicalReaction>
</comment>
<dbReference type="InterPro" id="IPR037069">
    <property type="entry name" value="AcylCoA_DH/ox_N_sf"/>
</dbReference>
<reference evidence="17" key="1">
    <citation type="journal article" date="2023" name="Insect Mol. Biol.">
        <title>Genome sequencing provides insights into the evolution of gene families encoding plant cell wall-degrading enzymes in longhorned beetles.</title>
        <authorList>
            <person name="Shin N.R."/>
            <person name="Okamura Y."/>
            <person name="Kirsch R."/>
            <person name="Pauchet Y."/>
        </authorList>
    </citation>
    <scope>NUCLEOTIDE SEQUENCE</scope>
    <source>
        <strain evidence="17">AMC_N1</strain>
    </source>
</reference>
<comment type="pathway">
    <text evidence="2">Lipid metabolism.</text>
</comment>
<comment type="caution">
    <text evidence="17">The sequence shown here is derived from an EMBL/GenBank/DDBJ whole genome shotgun (WGS) entry which is preliminary data.</text>
</comment>
<dbReference type="InterPro" id="IPR006089">
    <property type="entry name" value="Acyl-CoA_DH_CS"/>
</dbReference>
<keyword evidence="4" id="KW-0274">FAD</keyword>
<dbReference type="PANTHER" id="PTHR43884">
    <property type="entry name" value="ACYL-COA DEHYDROGENASE"/>
    <property type="match status" value="1"/>
</dbReference>
<keyword evidence="6" id="KW-0560">Oxidoreductase</keyword>
<protein>
    <recommendedName>
        <fullName evidence="8">Short/branched chain specific acyl-CoA dehydrogenase, mitochondrial</fullName>
    </recommendedName>
    <alternativeName>
        <fullName evidence="10">2-methyl branched chain acyl-CoA dehydrogenase</fullName>
    </alternativeName>
    <alternativeName>
        <fullName evidence="9">2-methylbutyryl-coenzyme A dehydrogenase</fullName>
    </alternativeName>
</protein>
<evidence type="ECO:0000256" key="8">
    <source>
        <dbReference type="ARBA" id="ARBA00039850"/>
    </source>
</evidence>
<evidence type="ECO:0000256" key="9">
    <source>
        <dbReference type="ARBA" id="ARBA00041537"/>
    </source>
</evidence>
<evidence type="ECO:0000256" key="12">
    <source>
        <dbReference type="ARBA" id="ARBA00048592"/>
    </source>
</evidence>
<dbReference type="SUPFAM" id="SSF56645">
    <property type="entry name" value="Acyl-CoA dehydrogenase NM domain-like"/>
    <property type="match status" value="1"/>
</dbReference>
<dbReference type="Gene3D" id="2.40.110.10">
    <property type="entry name" value="Butyryl-CoA Dehydrogenase, subunit A, domain 2"/>
    <property type="match status" value="1"/>
</dbReference>
<evidence type="ECO:0000256" key="1">
    <source>
        <dbReference type="ARBA" id="ARBA00001974"/>
    </source>
</evidence>
<dbReference type="GO" id="GO:0005739">
    <property type="term" value="C:mitochondrion"/>
    <property type="evidence" value="ECO:0007669"/>
    <property type="project" value="TreeGrafter"/>
</dbReference>
<organism evidence="17 18">
    <name type="scientific">Aromia moschata</name>
    <dbReference type="NCBI Taxonomy" id="1265417"/>
    <lineage>
        <taxon>Eukaryota</taxon>
        <taxon>Metazoa</taxon>
        <taxon>Ecdysozoa</taxon>
        <taxon>Arthropoda</taxon>
        <taxon>Hexapoda</taxon>
        <taxon>Insecta</taxon>
        <taxon>Pterygota</taxon>
        <taxon>Neoptera</taxon>
        <taxon>Endopterygota</taxon>
        <taxon>Coleoptera</taxon>
        <taxon>Polyphaga</taxon>
        <taxon>Cucujiformia</taxon>
        <taxon>Chrysomeloidea</taxon>
        <taxon>Cerambycidae</taxon>
        <taxon>Cerambycinae</taxon>
        <taxon>Callichromatini</taxon>
        <taxon>Aromia</taxon>
    </lineage>
</organism>
<keyword evidence="18" id="KW-1185">Reference proteome</keyword>